<protein>
    <submittedName>
        <fullName evidence="1">Uncharacterized protein</fullName>
    </submittedName>
</protein>
<name>A0A3M7Q7U7_BRAPC</name>
<evidence type="ECO:0000313" key="2">
    <source>
        <dbReference type="Proteomes" id="UP000276133"/>
    </source>
</evidence>
<dbReference type="EMBL" id="REGN01007196">
    <property type="protein sequence ID" value="RNA07015.1"/>
    <property type="molecule type" value="Genomic_DNA"/>
</dbReference>
<reference evidence="1 2" key="1">
    <citation type="journal article" date="2018" name="Sci. Rep.">
        <title>Genomic signatures of local adaptation to the degree of environmental predictability in rotifers.</title>
        <authorList>
            <person name="Franch-Gras L."/>
            <person name="Hahn C."/>
            <person name="Garcia-Roger E.M."/>
            <person name="Carmona M.J."/>
            <person name="Serra M."/>
            <person name="Gomez A."/>
        </authorList>
    </citation>
    <scope>NUCLEOTIDE SEQUENCE [LARGE SCALE GENOMIC DNA]</scope>
    <source>
        <strain evidence="1">HYR1</strain>
    </source>
</reference>
<keyword evidence="2" id="KW-1185">Reference proteome</keyword>
<dbReference type="Proteomes" id="UP000276133">
    <property type="component" value="Unassembled WGS sequence"/>
</dbReference>
<evidence type="ECO:0000313" key="1">
    <source>
        <dbReference type="EMBL" id="RNA07015.1"/>
    </source>
</evidence>
<comment type="caution">
    <text evidence="1">The sequence shown here is derived from an EMBL/GenBank/DDBJ whole genome shotgun (WGS) entry which is preliminary data.</text>
</comment>
<sequence length="59" mass="6772">MDDKGWGTYFGNLKAGIPVTILESFFRIGFKFEPISNQIFLIPNKKKLIFDKKFISSNA</sequence>
<organism evidence="1 2">
    <name type="scientific">Brachionus plicatilis</name>
    <name type="common">Marine rotifer</name>
    <name type="synonym">Brachionus muelleri</name>
    <dbReference type="NCBI Taxonomy" id="10195"/>
    <lineage>
        <taxon>Eukaryota</taxon>
        <taxon>Metazoa</taxon>
        <taxon>Spiralia</taxon>
        <taxon>Gnathifera</taxon>
        <taxon>Rotifera</taxon>
        <taxon>Eurotatoria</taxon>
        <taxon>Monogononta</taxon>
        <taxon>Pseudotrocha</taxon>
        <taxon>Ploima</taxon>
        <taxon>Brachionidae</taxon>
        <taxon>Brachionus</taxon>
    </lineage>
</organism>
<dbReference type="AlphaFoldDB" id="A0A3M7Q7U7"/>
<proteinExistence type="predicted"/>
<accession>A0A3M7Q7U7</accession>
<gene>
    <name evidence="1" type="ORF">BpHYR1_046631</name>
</gene>